<dbReference type="Gene3D" id="1.10.357.10">
    <property type="entry name" value="Tetracycline Repressor, domain 2"/>
    <property type="match status" value="1"/>
</dbReference>
<dbReference type="PRINTS" id="PR00455">
    <property type="entry name" value="HTHTETR"/>
</dbReference>
<dbReference type="InterPro" id="IPR001647">
    <property type="entry name" value="HTH_TetR"/>
</dbReference>
<sequence>MTPPPSPRRLSAAHRQDQILEMAARLFTEQGFEGVSVADIARALGTSRPTVYSYFPSTEAILDELFTRQLRDLPQRLFEHVRPGEVTDFSALFAALLQEKELVLLLHSGGGPQFRSRRRDFLGALEARLADHGLSLAQPKASHAQRYVLSTVLNLLTVMAYEEWHGTEGTETGRGERPELLGRFISAGLREVLPGAGS</sequence>
<dbReference type="Proteomes" id="UP001596297">
    <property type="component" value="Unassembled WGS sequence"/>
</dbReference>
<dbReference type="InterPro" id="IPR050109">
    <property type="entry name" value="HTH-type_TetR-like_transc_reg"/>
</dbReference>
<accession>A0ABW1YI88</accession>
<dbReference type="InterPro" id="IPR009057">
    <property type="entry name" value="Homeodomain-like_sf"/>
</dbReference>
<feature type="DNA-binding region" description="H-T-H motif" evidence="2">
    <location>
        <begin position="36"/>
        <end position="55"/>
    </location>
</feature>
<comment type="caution">
    <text evidence="4">The sequence shown here is derived from an EMBL/GenBank/DDBJ whole genome shotgun (WGS) entry which is preliminary data.</text>
</comment>
<protein>
    <submittedName>
        <fullName evidence="4">TetR/AcrR family transcriptional regulator</fullName>
    </submittedName>
</protein>
<dbReference type="SUPFAM" id="SSF46689">
    <property type="entry name" value="Homeodomain-like"/>
    <property type="match status" value="1"/>
</dbReference>
<evidence type="ECO:0000313" key="5">
    <source>
        <dbReference type="Proteomes" id="UP001596297"/>
    </source>
</evidence>
<dbReference type="RefSeq" id="WP_380083942.1">
    <property type="nucleotide sequence ID" value="NZ_JBHSWD010000002.1"/>
</dbReference>
<dbReference type="PROSITE" id="PS50977">
    <property type="entry name" value="HTH_TETR_2"/>
    <property type="match status" value="1"/>
</dbReference>
<dbReference type="PANTHER" id="PTHR30055:SF184">
    <property type="entry name" value="HTH-TYPE TRANSCRIPTIONAL REGULATOR ETHR"/>
    <property type="match status" value="1"/>
</dbReference>
<reference evidence="5" key="1">
    <citation type="journal article" date="2019" name="Int. J. Syst. Evol. Microbiol.">
        <title>The Global Catalogue of Microorganisms (GCM) 10K type strain sequencing project: providing services to taxonomists for standard genome sequencing and annotation.</title>
        <authorList>
            <consortium name="The Broad Institute Genomics Platform"/>
            <consortium name="The Broad Institute Genome Sequencing Center for Infectious Disease"/>
            <person name="Wu L."/>
            <person name="Ma J."/>
        </authorList>
    </citation>
    <scope>NUCLEOTIDE SEQUENCE [LARGE SCALE GENOMIC DNA]</scope>
    <source>
        <strain evidence="5">CGMCC 1.15772</strain>
    </source>
</reference>
<proteinExistence type="predicted"/>
<keyword evidence="5" id="KW-1185">Reference proteome</keyword>
<evidence type="ECO:0000256" key="1">
    <source>
        <dbReference type="ARBA" id="ARBA00023125"/>
    </source>
</evidence>
<gene>
    <name evidence="4" type="ORF">ACFP81_12985</name>
</gene>
<dbReference type="PANTHER" id="PTHR30055">
    <property type="entry name" value="HTH-TYPE TRANSCRIPTIONAL REGULATOR RUTR"/>
    <property type="match status" value="1"/>
</dbReference>
<evidence type="ECO:0000259" key="3">
    <source>
        <dbReference type="PROSITE" id="PS50977"/>
    </source>
</evidence>
<name>A0ABW1YI88_9DEIO</name>
<keyword evidence="1 2" id="KW-0238">DNA-binding</keyword>
<evidence type="ECO:0000256" key="2">
    <source>
        <dbReference type="PROSITE-ProRule" id="PRU00335"/>
    </source>
</evidence>
<organism evidence="4 5">
    <name type="scientific">Deinococcus lacus</name>
    <dbReference type="NCBI Taxonomy" id="392561"/>
    <lineage>
        <taxon>Bacteria</taxon>
        <taxon>Thermotogati</taxon>
        <taxon>Deinococcota</taxon>
        <taxon>Deinococci</taxon>
        <taxon>Deinococcales</taxon>
        <taxon>Deinococcaceae</taxon>
        <taxon>Deinococcus</taxon>
    </lineage>
</organism>
<evidence type="ECO:0000313" key="4">
    <source>
        <dbReference type="EMBL" id="MFC6592820.1"/>
    </source>
</evidence>
<dbReference type="EMBL" id="JBHSWD010000002">
    <property type="protein sequence ID" value="MFC6592820.1"/>
    <property type="molecule type" value="Genomic_DNA"/>
</dbReference>
<dbReference type="Pfam" id="PF00440">
    <property type="entry name" value="TetR_N"/>
    <property type="match status" value="1"/>
</dbReference>
<feature type="domain" description="HTH tetR-type" evidence="3">
    <location>
        <begin position="13"/>
        <end position="73"/>
    </location>
</feature>